<feature type="transmembrane region" description="Helical" evidence="1">
    <location>
        <begin position="49"/>
        <end position="69"/>
    </location>
</feature>
<dbReference type="EMBL" id="JARPTC010000013">
    <property type="protein sequence ID" value="MDO7787428.1"/>
    <property type="molecule type" value="Genomic_DNA"/>
</dbReference>
<organism evidence="2 3">
    <name type="scientific">Desulforamulus aquiferis</name>
    <dbReference type="NCBI Taxonomy" id="1397668"/>
    <lineage>
        <taxon>Bacteria</taxon>
        <taxon>Bacillati</taxon>
        <taxon>Bacillota</taxon>
        <taxon>Clostridia</taxon>
        <taxon>Eubacteriales</taxon>
        <taxon>Peptococcaceae</taxon>
        <taxon>Desulforamulus</taxon>
    </lineage>
</organism>
<accession>A0AAW7ZDB4</accession>
<protein>
    <recommendedName>
        <fullName evidence="4">DUF2029 domain-containing protein</fullName>
    </recommendedName>
</protein>
<feature type="transmembrane region" description="Helical" evidence="1">
    <location>
        <begin position="254"/>
        <end position="276"/>
    </location>
</feature>
<dbReference type="Pfam" id="PF26314">
    <property type="entry name" value="MptA_B_family"/>
    <property type="match status" value="1"/>
</dbReference>
<feature type="transmembrane region" description="Helical" evidence="1">
    <location>
        <begin position="228"/>
        <end position="248"/>
    </location>
</feature>
<evidence type="ECO:0000256" key="1">
    <source>
        <dbReference type="SAM" id="Phobius"/>
    </source>
</evidence>
<feature type="transmembrane region" description="Helical" evidence="1">
    <location>
        <begin position="343"/>
        <end position="364"/>
    </location>
</feature>
<dbReference type="Proteomes" id="UP001172911">
    <property type="component" value="Unassembled WGS sequence"/>
</dbReference>
<keyword evidence="3" id="KW-1185">Reference proteome</keyword>
<feature type="transmembrane region" description="Helical" evidence="1">
    <location>
        <begin position="75"/>
        <end position="98"/>
    </location>
</feature>
<proteinExistence type="predicted"/>
<name>A0AAW7ZDB4_9FIRM</name>
<feature type="transmembrane region" description="Helical" evidence="1">
    <location>
        <begin position="6"/>
        <end position="28"/>
    </location>
</feature>
<keyword evidence="1" id="KW-0472">Membrane</keyword>
<keyword evidence="1" id="KW-0812">Transmembrane</keyword>
<feature type="transmembrane region" description="Helical" evidence="1">
    <location>
        <begin position="144"/>
        <end position="165"/>
    </location>
</feature>
<evidence type="ECO:0000313" key="2">
    <source>
        <dbReference type="EMBL" id="MDO7787428.1"/>
    </source>
</evidence>
<dbReference type="AlphaFoldDB" id="A0AAW7ZDB4"/>
<gene>
    <name evidence="2" type="ORF">P6N53_09370</name>
</gene>
<dbReference type="RefSeq" id="WP_304542571.1">
    <property type="nucleotide sequence ID" value="NZ_JARPTC010000013.1"/>
</dbReference>
<sequence length="471" mass="53745">MSYRLVLQGSLITLAWILLVIPSIVGYLKGTSYTVFYRSYILGQMQKTPLLDSILLGVVFLIVFVLYFWTLRINLLNISSMTIFVWTAVFTVILVLLFPYTCHDVFYYIATGQQQSQYQINPYLTSVHQMPDWRSDPLLSNTRWGFLLHVYGPLWAKVSSILIALASNSLWAALFIFKAFAGLVHLLNLVLIGLTARRLNLNTSWAMLAYGWNPLLLFELPGHAHNDALLLTFIILALYFLTISKGLFSIPALTLAATVKYTSILLIPLFAVWLLLQRKIKPLILGGVISLGLLLAAWYPYWEGLATLNGLSRQMNFYSIKSLHFLLCQGIQYFMPSLSKDVIFSNLSSILILIFILSYCYLLIYQIRSKNSHHGLISLCIVAIILYLFIANKWYQPWYISWIIPLGALIRPGEPNFMGTLLLSFSAEMSRLPQMLMQNVSVSVQLATFLIAWLPITYFLWHPKRFPPANN</sequence>
<reference evidence="2" key="1">
    <citation type="journal article" date="2023" name="J. Hazard. Mater.">
        <title>Anaerobic biodegradation of pyrene and benzo[a]pyrene by a new sulfate-reducing Desulforamulus aquiferis strain DSA.</title>
        <authorList>
            <person name="Zhang Z."/>
            <person name="Sun J."/>
            <person name="Gong X."/>
            <person name="Wang C."/>
            <person name="Wang H."/>
        </authorList>
    </citation>
    <scope>NUCLEOTIDE SEQUENCE</scope>
    <source>
        <strain evidence="2">DSA</strain>
    </source>
</reference>
<feature type="transmembrane region" description="Helical" evidence="1">
    <location>
        <begin position="171"/>
        <end position="194"/>
    </location>
</feature>
<evidence type="ECO:0000313" key="3">
    <source>
        <dbReference type="Proteomes" id="UP001172911"/>
    </source>
</evidence>
<keyword evidence="1" id="KW-1133">Transmembrane helix</keyword>
<evidence type="ECO:0008006" key="4">
    <source>
        <dbReference type="Google" id="ProtNLM"/>
    </source>
</evidence>
<feature type="transmembrane region" description="Helical" evidence="1">
    <location>
        <begin position="376"/>
        <end position="395"/>
    </location>
</feature>
<feature type="transmembrane region" description="Helical" evidence="1">
    <location>
        <begin position="283"/>
        <end position="302"/>
    </location>
</feature>
<reference evidence="2" key="2">
    <citation type="submission" date="2023-03" db="EMBL/GenBank/DDBJ databases">
        <authorList>
            <person name="Zhang Z."/>
        </authorList>
    </citation>
    <scope>NUCLEOTIDE SEQUENCE</scope>
    <source>
        <strain evidence="2">DSA</strain>
    </source>
</reference>
<feature type="transmembrane region" description="Helical" evidence="1">
    <location>
        <begin position="442"/>
        <end position="461"/>
    </location>
</feature>
<comment type="caution">
    <text evidence="2">The sequence shown here is derived from an EMBL/GenBank/DDBJ whole genome shotgun (WGS) entry which is preliminary data.</text>
</comment>